<protein>
    <submittedName>
        <fullName evidence="1">Uncharacterized protein</fullName>
    </submittedName>
</protein>
<gene>
    <name evidence="1" type="ORF">J1N35_042712</name>
</gene>
<dbReference type="AlphaFoldDB" id="A0A9D3U623"/>
<dbReference type="Proteomes" id="UP000828251">
    <property type="component" value="Unassembled WGS sequence"/>
</dbReference>
<organism evidence="1 2">
    <name type="scientific">Gossypium stocksii</name>
    <dbReference type="NCBI Taxonomy" id="47602"/>
    <lineage>
        <taxon>Eukaryota</taxon>
        <taxon>Viridiplantae</taxon>
        <taxon>Streptophyta</taxon>
        <taxon>Embryophyta</taxon>
        <taxon>Tracheophyta</taxon>
        <taxon>Spermatophyta</taxon>
        <taxon>Magnoliopsida</taxon>
        <taxon>eudicotyledons</taxon>
        <taxon>Gunneridae</taxon>
        <taxon>Pentapetalae</taxon>
        <taxon>rosids</taxon>
        <taxon>malvids</taxon>
        <taxon>Malvales</taxon>
        <taxon>Malvaceae</taxon>
        <taxon>Malvoideae</taxon>
        <taxon>Gossypium</taxon>
    </lineage>
</organism>
<proteinExistence type="predicted"/>
<name>A0A9D3U623_9ROSI</name>
<sequence>MDGLSLLLERSYDNMIIQIDSIDTILAIQDWACQIQLWLGEFTSFYQE</sequence>
<evidence type="ECO:0000313" key="2">
    <source>
        <dbReference type="Proteomes" id="UP000828251"/>
    </source>
</evidence>
<evidence type="ECO:0000313" key="1">
    <source>
        <dbReference type="EMBL" id="KAH1030538.1"/>
    </source>
</evidence>
<dbReference type="EMBL" id="JAIQCV010000013">
    <property type="protein sequence ID" value="KAH1030538.1"/>
    <property type="molecule type" value="Genomic_DNA"/>
</dbReference>
<keyword evidence="2" id="KW-1185">Reference proteome</keyword>
<accession>A0A9D3U623</accession>
<comment type="caution">
    <text evidence="1">The sequence shown here is derived from an EMBL/GenBank/DDBJ whole genome shotgun (WGS) entry which is preliminary data.</text>
</comment>
<reference evidence="1 2" key="1">
    <citation type="journal article" date="2021" name="Plant Biotechnol. J.">
        <title>Multi-omics assisted identification of the key and species-specific regulatory components of drought-tolerant mechanisms in Gossypium stocksii.</title>
        <authorList>
            <person name="Yu D."/>
            <person name="Ke L."/>
            <person name="Zhang D."/>
            <person name="Wu Y."/>
            <person name="Sun Y."/>
            <person name="Mei J."/>
            <person name="Sun J."/>
            <person name="Sun Y."/>
        </authorList>
    </citation>
    <scope>NUCLEOTIDE SEQUENCE [LARGE SCALE GENOMIC DNA]</scope>
    <source>
        <strain evidence="2">cv. E1</strain>
        <tissue evidence="1">Leaf</tissue>
    </source>
</reference>